<reference evidence="2 3" key="1">
    <citation type="submission" date="2015-01" db="EMBL/GenBank/DDBJ databases">
        <title>Evolution of Trichinella species and genotypes.</title>
        <authorList>
            <person name="Korhonen P.K."/>
            <person name="Edoardo P."/>
            <person name="Giuseppe L.R."/>
            <person name="Gasser R.B."/>
        </authorList>
    </citation>
    <scope>NUCLEOTIDE SEQUENCE [LARGE SCALE GENOMIC DNA]</scope>
    <source>
        <strain evidence="2">ISS37</strain>
    </source>
</reference>
<evidence type="ECO:0000313" key="2">
    <source>
        <dbReference type="EMBL" id="KRX20092.1"/>
    </source>
</evidence>
<dbReference type="AlphaFoldDB" id="A0A0V0S030"/>
<feature type="transmembrane region" description="Helical" evidence="1">
    <location>
        <begin position="95"/>
        <end position="114"/>
    </location>
</feature>
<accession>A0A0V0S030</accession>
<dbReference type="Proteomes" id="UP000054630">
    <property type="component" value="Unassembled WGS sequence"/>
</dbReference>
<keyword evidence="1" id="KW-0812">Transmembrane</keyword>
<sequence>MILVHTDGGDFSNFLRAIWTMMDTSTQAFAERGMEEDLYLIKRSIFEDGIGNKYKLLHDQRIFWPNRDKTLSNIVTPVVPTHPLKRKPFYDSYEHEFFCAVGLISLIAIGYYIYRRYR</sequence>
<keyword evidence="1" id="KW-0472">Membrane</keyword>
<gene>
    <name evidence="2" type="ORF">T07_13733</name>
</gene>
<name>A0A0V0S030_9BILA</name>
<keyword evidence="3" id="KW-1185">Reference proteome</keyword>
<evidence type="ECO:0000313" key="3">
    <source>
        <dbReference type="Proteomes" id="UP000054630"/>
    </source>
</evidence>
<protein>
    <submittedName>
        <fullName evidence="2">Uncharacterized protein</fullName>
    </submittedName>
</protein>
<proteinExistence type="predicted"/>
<keyword evidence="1" id="KW-1133">Transmembrane helix</keyword>
<evidence type="ECO:0000256" key="1">
    <source>
        <dbReference type="SAM" id="Phobius"/>
    </source>
</evidence>
<comment type="caution">
    <text evidence="2">The sequence shown here is derived from an EMBL/GenBank/DDBJ whole genome shotgun (WGS) entry which is preliminary data.</text>
</comment>
<organism evidence="2 3">
    <name type="scientific">Trichinella nelsoni</name>
    <dbReference type="NCBI Taxonomy" id="6336"/>
    <lineage>
        <taxon>Eukaryota</taxon>
        <taxon>Metazoa</taxon>
        <taxon>Ecdysozoa</taxon>
        <taxon>Nematoda</taxon>
        <taxon>Enoplea</taxon>
        <taxon>Dorylaimia</taxon>
        <taxon>Trichinellida</taxon>
        <taxon>Trichinellidae</taxon>
        <taxon>Trichinella</taxon>
    </lineage>
</organism>
<dbReference type="EMBL" id="JYDL01000052">
    <property type="protein sequence ID" value="KRX20092.1"/>
    <property type="molecule type" value="Genomic_DNA"/>
</dbReference>